<dbReference type="InterPro" id="IPR041472">
    <property type="entry name" value="BL00235/CARNS1_N"/>
</dbReference>
<reference evidence="7 8" key="1">
    <citation type="submission" date="2016-06" db="EMBL/GenBank/DDBJ databases">
        <authorList>
            <person name="Kjaerup R.B."/>
            <person name="Dalgaard T.S."/>
            <person name="Juul-Madsen H.R."/>
        </authorList>
    </citation>
    <scope>NUCLEOTIDE SEQUENCE [LARGE SCALE GENOMIC DNA]</scope>
    <source>
        <strain evidence="7">LMG947</strain>
    </source>
</reference>
<keyword evidence="9" id="KW-1185">Reference proteome</keyword>
<organism evidence="7 8">
    <name type="scientific">Xanthomonas bromi</name>
    <dbReference type="NCBI Taxonomy" id="56449"/>
    <lineage>
        <taxon>Bacteria</taxon>
        <taxon>Pseudomonadati</taxon>
        <taxon>Pseudomonadota</taxon>
        <taxon>Gammaproteobacteria</taxon>
        <taxon>Lysobacterales</taxon>
        <taxon>Lysobacteraceae</taxon>
        <taxon>Xanthomonas</taxon>
    </lineage>
</organism>
<dbReference type="InterPro" id="IPR040570">
    <property type="entry name" value="LAL_C2"/>
</dbReference>
<accession>A0A1C3NR60</accession>
<keyword evidence="2 4" id="KW-0547">Nucleotide-binding</keyword>
<evidence type="ECO:0000313" key="8">
    <source>
        <dbReference type="Proteomes" id="UP000092503"/>
    </source>
</evidence>
<proteinExistence type="predicted"/>
<reference evidence="6 9" key="2">
    <citation type="submission" date="2016-08" db="EMBL/GenBank/DDBJ databases">
        <title>Evolution of the type three secretion system and type three effector repertoires in Xanthomonas.</title>
        <authorList>
            <person name="Merda D."/>
            <person name="Briand M."/>
            <person name="Bosis E."/>
            <person name="Rousseau C."/>
            <person name="Portier P."/>
            <person name="Jacques M.-A."/>
            <person name="Fischer-Le Saux M."/>
        </authorList>
    </citation>
    <scope>NUCLEOTIDE SEQUENCE [LARGE SCALE GENOMIC DNA]</scope>
    <source>
        <strain evidence="6 9">CFBP1976</strain>
    </source>
</reference>
<sequence length="416" mass="44191">MREESGEVAATSAPHAGNAPRLLLIGGGREGQEMMEDAASLGIRLLNINNHGGFKQGFLPFVEQAFIADYSNASLIIPVAKALHGAMPVDAVISLTEDGLVPASWVNEALGMAGESVATVEAFKDKVIMRRRLADAGVSPVQFCQLEGEEDALAFLGSHGASIIKPADGAGSRGIYLVSTAQDVRDAMDALGTAGASRLLMEEFLSGQEISVEAFSFDGTHHILAMTDKMTNARFVEIGHRMPSVLDGAAKEDVAELVLRFLDVMGLRNGPTHTEIKLTSRGPRIIESHNRVGGDRINELVKCCFGFSLKGLAMAWACRQVSAWTQAPLPTAYAEIAFLLPPVGRVACIEGVDAAMAVPGSVEVRIDVAVGDCISTVASSRDRAGHVIAQGTSREEARARVEKMASRVSIQTIQEE</sequence>
<evidence type="ECO:0000256" key="4">
    <source>
        <dbReference type="PROSITE-ProRule" id="PRU00409"/>
    </source>
</evidence>
<dbReference type="Gene3D" id="3.40.50.20">
    <property type="match status" value="1"/>
</dbReference>
<evidence type="ECO:0000256" key="2">
    <source>
        <dbReference type="ARBA" id="ARBA00022741"/>
    </source>
</evidence>
<evidence type="ECO:0000313" key="9">
    <source>
        <dbReference type="Proteomes" id="UP000239710"/>
    </source>
</evidence>
<protein>
    <recommendedName>
        <fullName evidence="5">ATP-grasp domain-containing protein</fullName>
    </recommendedName>
</protein>
<dbReference type="STRING" id="56449.XBLMG947_3680"/>
<dbReference type="GO" id="GO:0005524">
    <property type="term" value="F:ATP binding"/>
    <property type="evidence" value="ECO:0007669"/>
    <property type="project" value="UniProtKB-UniRule"/>
</dbReference>
<evidence type="ECO:0000256" key="3">
    <source>
        <dbReference type="ARBA" id="ARBA00022840"/>
    </source>
</evidence>
<dbReference type="GO" id="GO:0016874">
    <property type="term" value="F:ligase activity"/>
    <property type="evidence" value="ECO:0007669"/>
    <property type="project" value="UniProtKB-KW"/>
</dbReference>
<dbReference type="RefSeq" id="WP_065470034.1">
    <property type="nucleotide sequence ID" value="NZ_FLTX01000067.1"/>
</dbReference>
<evidence type="ECO:0000259" key="5">
    <source>
        <dbReference type="PROSITE" id="PS50975"/>
    </source>
</evidence>
<evidence type="ECO:0000313" key="6">
    <source>
        <dbReference type="EMBL" id="PPV05194.1"/>
    </source>
</evidence>
<dbReference type="PANTHER" id="PTHR43585:SF2">
    <property type="entry name" value="ATP-GRASP ENZYME FSQD"/>
    <property type="match status" value="1"/>
</dbReference>
<dbReference type="EMBL" id="FLTX01000067">
    <property type="protein sequence ID" value="SBV52879.1"/>
    <property type="molecule type" value="Genomic_DNA"/>
</dbReference>
<dbReference type="Proteomes" id="UP000092503">
    <property type="component" value="Unassembled WGS sequence"/>
</dbReference>
<dbReference type="EMBL" id="MDCE01000035">
    <property type="protein sequence ID" value="PPV05194.1"/>
    <property type="molecule type" value="Genomic_DNA"/>
</dbReference>
<dbReference type="Pfam" id="PF18603">
    <property type="entry name" value="LAL_C2"/>
    <property type="match status" value="1"/>
</dbReference>
<dbReference type="InterPro" id="IPR052032">
    <property type="entry name" value="ATP-dep_AA_Ligase"/>
</dbReference>
<dbReference type="AlphaFoldDB" id="A0A1C3NR60"/>
<gene>
    <name evidence="7" type="ORF">XBLMG947_3680</name>
    <name evidence="6" type="ORF">XbrCFBP1976_18380</name>
</gene>
<evidence type="ECO:0000313" key="7">
    <source>
        <dbReference type="EMBL" id="SBV52879.1"/>
    </source>
</evidence>
<dbReference type="PROSITE" id="PS50975">
    <property type="entry name" value="ATP_GRASP"/>
    <property type="match status" value="1"/>
</dbReference>
<keyword evidence="3 4" id="KW-0067">ATP-binding</keyword>
<dbReference type="GO" id="GO:0046872">
    <property type="term" value="F:metal ion binding"/>
    <property type="evidence" value="ECO:0007669"/>
    <property type="project" value="InterPro"/>
</dbReference>
<dbReference type="Pfam" id="PF18130">
    <property type="entry name" value="ATPgrasp_N"/>
    <property type="match status" value="1"/>
</dbReference>
<dbReference type="PANTHER" id="PTHR43585">
    <property type="entry name" value="FUMIPYRROLE BIOSYNTHESIS PROTEIN C"/>
    <property type="match status" value="1"/>
</dbReference>
<name>A0A1C3NR60_9XANT</name>
<dbReference type="OrthoDB" id="9803907at2"/>
<dbReference type="Gene3D" id="3.30.470.20">
    <property type="entry name" value="ATP-grasp fold, B domain"/>
    <property type="match status" value="1"/>
</dbReference>
<dbReference type="InterPro" id="IPR011761">
    <property type="entry name" value="ATP-grasp"/>
</dbReference>
<dbReference type="Pfam" id="PF13535">
    <property type="entry name" value="ATP-grasp_4"/>
    <property type="match status" value="1"/>
</dbReference>
<keyword evidence="1" id="KW-0436">Ligase</keyword>
<dbReference type="Proteomes" id="UP000239710">
    <property type="component" value="Unassembled WGS sequence"/>
</dbReference>
<feature type="domain" description="ATP-grasp" evidence="5">
    <location>
        <begin position="130"/>
        <end position="318"/>
    </location>
</feature>
<evidence type="ECO:0000256" key="1">
    <source>
        <dbReference type="ARBA" id="ARBA00022598"/>
    </source>
</evidence>
<dbReference type="SMART" id="SM01209">
    <property type="entry name" value="GARS_A"/>
    <property type="match status" value="1"/>
</dbReference>
<dbReference type="SUPFAM" id="SSF56059">
    <property type="entry name" value="Glutathione synthetase ATP-binding domain-like"/>
    <property type="match status" value="1"/>
</dbReference>